<comment type="similarity">
    <text evidence="2">Belongs to the purine nucleoside phosphorylase YfiH/LACC1 family.</text>
</comment>
<organism evidence="10 11">
    <name type="scientific">Hansschlegelia plantiphila</name>
    <dbReference type="NCBI Taxonomy" id="374655"/>
    <lineage>
        <taxon>Bacteria</taxon>
        <taxon>Pseudomonadati</taxon>
        <taxon>Pseudomonadota</taxon>
        <taxon>Alphaproteobacteria</taxon>
        <taxon>Hyphomicrobiales</taxon>
        <taxon>Methylopilaceae</taxon>
        <taxon>Hansschlegelia</taxon>
    </lineage>
</organism>
<reference evidence="10" key="1">
    <citation type="journal article" date="2014" name="Int. J. Syst. Evol. Microbiol.">
        <title>Complete genome sequence of Corynebacterium casei LMG S-19264T (=DSM 44701T), isolated from a smear-ripened cheese.</title>
        <authorList>
            <consortium name="US DOE Joint Genome Institute (JGI-PGF)"/>
            <person name="Walter F."/>
            <person name="Albersmeier A."/>
            <person name="Kalinowski J."/>
            <person name="Ruckert C."/>
        </authorList>
    </citation>
    <scope>NUCLEOTIDE SEQUENCE</scope>
    <source>
        <strain evidence="10">VKM B-2347</strain>
    </source>
</reference>
<comment type="catalytic activity">
    <reaction evidence="9">
        <text>S-methyl-5'-thioadenosine + phosphate = 5-(methylsulfanyl)-alpha-D-ribose 1-phosphate + adenine</text>
        <dbReference type="Rhea" id="RHEA:11852"/>
        <dbReference type="ChEBI" id="CHEBI:16708"/>
        <dbReference type="ChEBI" id="CHEBI:17509"/>
        <dbReference type="ChEBI" id="CHEBI:43474"/>
        <dbReference type="ChEBI" id="CHEBI:58533"/>
        <dbReference type="EC" id="2.4.2.28"/>
    </reaction>
    <physiologicalReaction direction="left-to-right" evidence="9">
        <dbReference type="Rhea" id="RHEA:11853"/>
    </physiologicalReaction>
</comment>
<comment type="caution">
    <text evidence="10">The sequence shown here is derived from an EMBL/GenBank/DDBJ whole genome shotgun (WGS) entry which is preliminary data.</text>
</comment>
<evidence type="ECO:0000256" key="8">
    <source>
        <dbReference type="ARBA" id="ARBA00048968"/>
    </source>
</evidence>
<dbReference type="RefSeq" id="WP_271168039.1">
    <property type="nucleotide sequence ID" value="NZ_BSFI01000007.1"/>
</dbReference>
<evidence type="ECO:0000256" key="6">
    <source>
        <dbReference type="ARBA" id="ARBA00022833"/>
    </source>
</evidence>
<dbReference type="SUPFAM" id="SSF64438">
    <property type="entry name" value="CNF1/YfiH-like putative cysteine hydrolases"/>
    <property type="match status" value="1"/>
</dbReference>
<dbReference type="PANTHER" id="PTHR30616:SF2">
    <property type="entry name" value="PURINE NUCLEOSIDE PHOSPHORYLASE LACC1"/>
    <property type="match status" value="1"/>
</dbReference>
<evidence type="ECO:0000256" key="7">
    <source>
        <dbReference type="ARBA" id="ARBA00047989"/>
    </source>
</evidence>
<proteinExistence type="inferred from homology"/>
<dbReference type="GO" id="GO:0016787">
    <property type="term" value="F:hydrolase activity"/>
    <property type="evidence" value="ECO:0007669"/>
    <property type="project" value="UniProtKB-KW"/>
</dbReference>
<dbReference type="InterPro" id="IPR011324">
    <property type="entry name" value="Cytotoxic_necrot_fac-like_cat"/>
</dbReference>
<evidence type="ECO:0000256" key="3">
    <source>
        <dbReference type="ARBA" id="ARBA00022679"/>
    </source>
</evidence>
<keyword evidence="11" id="KW-1185">Reference proteome</keyword>
<name>A0A9W6J202_9HYPH</name>
<dbReference type="EMBL" id="BSFI01000007">
    <property type="protein sequence ID" value="GLK67790.1"/>
    <property type="molecule type" value="Genomic_DNA"/>
</dbReference>
<dbReference type="CDD" id="cd16833">
    <property type="entry name" value="YfiH"/>
    <property type="match status" value="1"/>
</dbReference>
<sequence length="260" mass="27138">MTDAVPIVQSALLGALPGVRHAFFTREGGVSQGLYASLNGGLGSNDDPEAVRENRRRMTEALGVEPGRLAVPWQVHSADSVAAAGPWSRDGAPHVDAVATATRGLAVAVTIADCGPILLADPNAGVVAAAHAGWKGAFSGVLESTLARMEELGASRQAVTAALGPCIRQQSYEVGPEFVARFTTADPANARFFAESPKLGHSLFDLGGYVVARLEAAGVGAVDDLGIDTYADERRFFSFRRATHRGEPDYGRLIAAIALS</sequence>
<gene>
    <name evidence="10" type="ORF">GCM10008179_14280</name>
</gene>
<evidence type="ECO:0000313" key="11">
    <source>
        <dbReference type="Proteomes" id="UP001143372"/>
    </source>
</evidence>
<dbReference type="AlphaFoldDB" id="A0A9W6J202"/>
<dbReference type="InterPro" id="IPR003730">
    <property type="entry name" value="Cu_polyphenol_OxRdtase"/>
</dbReference>
<dbReference type="Gene3D" id="3.60.140.10">
    <property type="entry name" value="CNF1/YfiH-like putative cysteine hydrolases"/>
    <property type="match status" value="1"/>
</dbReference>
<evidence type="ECO:0000256" key="5">
    <source>
        <dbReference type="ARBA" id="ARBA00022801"/>
    </source>
</evidence>
<keyword evidence="5" id="KW-0378">Hydrolase</keyword>
<reference evidence="10" key="2">
    <citation type="submission" date="2023-01" db="EMBL/GenBank/DDBJ databases">
        <authorList>
            <person name="Sun Q."/>
            <person name="Evtushenko L."/>
        </authorList>
    </citation>
    <scope>NUCLEOTIDE SEQUENCE</scope>
    <source>
        <strain evidence="10">VKM B-2347</strain>
    </source>
</reference>
<dbReference type="PANTHER" id="PTHR30616">
    <property type="entry name" value="UNCHARACTERIZED PROTEIN YFIH"/>
    <property type="match status" value="1"/>
</dbReference>
<dbReference type="Proteomes" id="UP001143372">
    <property type="component" value="Unassembled WGS sequence"/>
</dbReference>
<comment type="catalytic activity">
    <reaction evidence="7">
        <text>adenosine + H2O + H(+) = inosine + NH4(+)</text>
        <dbReference type="Rhea" id="RHEA:24408"/>
        <dbReference type="ChEBI" id="CHEBI:15377"/>
        <dbReference type="ChEBI" id="CHEBI:15378"/>
        <dbReference type="ChEBI" id="CHEBI:16335"/>
        <dbReference type="ChEBI" id="CHEBI:17596"/>
        <dbReference type="ChEBI" id="CHEBI:28938"/>
        <dbReference type="EC" id="3.5.4.4"/>
    </reaction>
    <physiologicalReaction direction="left-to-right" evidence="7">
        <dbReference type="Rhea" id="RHEA:24409"/>
    </physiologicalReaction>
</comment>
<dbReference type="InterPro" id="IPR038371">
    <property type="entry name" value="Cu_polyphenol_OxRdtase_sf"/>
</dbReference>
<evidence type="ECO:0000256" key="4">
    <source>
        <dbReference type="ARBA" id="ARBA00022723"/>
    </source>
</evidence>
<dbReference type="GO" id="GO:0005507">
    <property type="term" value="F:copper ion binding"/>
    <property type="evidence" value="ECO:0007669"/>
    <property type="project" value="TreeGrafter"/>
</dbReference>
<dbReference type="Pfam" id="PF02578">
    <property type="entry name" value="Cu-oxidase_4"/>
    <property type="match status" value="1"/>
</dbReference>
<evidence type="ECO:0000313" key="10">
    <source>
        <dbReference type="EMBL" id="GLK67790.1"/>
    </source>
</evidence>
<evidence type="ECO:0000256" key="1">
    <source>
        <dbReference type="ARBA" id="ARBA00000553"/>
    </source>
</evidence>
<protein>
    <submittedName>
        <fullName evidence="10">Laccase domain protein</fullName>
    </submittedName>
</protein>
<evidence type="ECO:0000256" key="9">
    <source>
        <dbReference type="ARBA" id="ARBA00049893"/>
    </source>
</evidence>
<comment type="catalytic activity">
    <reaction evidence="1">
        <text>inosine + phosphate = alpha-D-ribose 1-phosphate + hypoxanthine</text>
        <dbReference type="Rhea" id="RHEA:27646"/>
        <dbReference type="ChEBI" id="CHEBI:17368"/>
        <dbReference type="ChEBI" id="CHEBI:17596"/>
        <dbReference type="ChEBI" id="CHEBI:43474"/>
        <dbReference type="ChEBI" id="CHEBI:57720"/>
        <dbReference type="EC" id="2.4.2.1"/>
    </reaction>
    <physiologicalReaction direction="left-to-right" evidence="1">
        <dbReference type="Rhea" id="RHEA:27647"/>
    </physiologicalReaction>
</comment>
<keyword evidence="6" id="KW-0862">Zinc</keyword>
<evidence type="ECO:0000256" key="2">
    <source>
        <dbReference type="ARBA" id="ARBA00007353"/>
    </source>
</evidence>
<dbReference type="GO" id="GO:0017061">
    <property type="term" value="F:S-methyl-5-thioadenosine phosphorylase activity"/>
    <property type="evidence" value="ECO:0007669"/>
    <property type="project" value="UniProtKB-EC"/>
</dbReference>
<keyword evidence="4" id="KW-0479">Metal-binding</keyword>
<keyword evidence="3" id="KW-0808">Transferase</keyword>
<accession>A0A9W6J202</accession>
<comment type="catalytic activity">
    <reaction evidence="8">
        <text>adenosine + phosphate = alpha-D-ribose 1-phosphate + adenine</text>
        <dbReference type="Rhea" id="RHEA:27642"/>
        <dbReference type="ChEBI" id="CHEBI:16335"/>
        <dbReference type="ChEBI" id="CHEBI:16708"/>
        <dbReference type="ChEBI" id="CHEBI:43474"/>
        <dbReference type="ChEBI" id="CHEBI:57720"/>
        <dbReference type="EC" id="2.4.2.1"/>
    </reaction>
    <physiologicalReaction direction="left-to-right" evidence="8">
        <dbReference type="Rhea" id="RHEA:27643"/>
    </physiologicalReaction>
</comment>